<dbReference type="Pfam" id="PF00334">
    <property type="entry name" value="NDK"/>
    <property type="match status" value="1"/>
</dbReference>
<dbReference type="PRINTS" id="PR01243">
    <property type="entry name" value="NUCDPKINASE"/>
</dbReference>
<keyword evidence="2" id="KW-0963">Cytoplasm</keyword>
<evidence type="ECO:0000256" key="1">
    <source>
        <dbReference type="ARBA" id="ARBA00008142"/>
    </source>
</evidence>
<dbReference type="InterPro" id="IPR023005">
    <property type="entry name" value="Nucleoside_diP_kinase_AS"/>
</dbReference>
<evidence type="ECO:0000259" key="14">
    <source>
        <dbReference type="SMART" id="SM00562"/>
    </source>
</evidence>
<evidence type="ECO:0000256" key="11">
    <source>
        <dbReference type="RuleBase" id="RU004011"/>
    </source>
</evidence>
<sequence length="260" mass="29845">MLKDSYDSLGTRSLPESDRSTLSRDCDVKNNTWRENESHSQVSDRETLPVTFSDVSFFRDSDAEDIDSRVFQRTLAIIKPEVARLMYKIENIMARNGFIIITKDVLRLTREQAAEFYCDHGSELYFPRLVDHMSGGPIAVYVLAKRDCVQEWRRLIGPANVCTAKQRFPFSLRAVYGTESTAAPVANAFHGSDSPTAAKREIRFFFPNSEVDEEIDDSDSMRFIHDIMMPTISNGLNEMFKILPNDPVRWFGNWLLTRHS</sequence>
<dbReference type="PROSITE" id="PS00469">
    <property type="entry name" value="NDPK"/>
    <property type="match status" value="1"/>
</dbReference>
<evidence type="ECO:0000256" key="12">
    <source>
        <dbReference type="RuleBase" id="RU004013"/>
    </source>
</evidence>
<dbReference type="GeneID" id="112680811"/>
<evidence type="ECO:0000256" key="2">
    <source>
        <dbReference type="ARBA" id="ARBA00022490"/>
    </source>
</evidence>
<protein>
    <recommendedName>
        <fullName evidence="12">Nucleoside diphosphate kinase</fullName>
        <ecNumber evidence="12">2.7.4.6</ecNumber>
    </recommendedName>
</protein>
<name>A0A8B8F853_9HEMI</name>
<keyword evidence="5 12" id="KW-0547">Nucleotide-binding</keyword>
<gene>
    <name evidence="16" type="primary">LOC112680811</name>
</gene>
<feature type="region of interest" description="Disordered" evidence="13">
    <location>
        <begin position="1"/>
        <end position="25"/>
    </location>
</feature>
<evidence type="ECO:0000256" key="8">
    <source>
        <dbReference type="ARBA" id="ARBA00022842"/>
    </source>
</evidence>
<accession>A0A8B8F853</accession>
<dbReference type="EC" id="2.7.4.6" evidence="12"/>
<evidence type="ECO:0000313" key="15">
    <source>
        <dbReference type="Proteomes" id="UP000694846"/>
    </source>
</evidence>
<dbReference type="Gene3D" id="3.30.70.141">
    <property type="entry name" value="Nucleoside diphosphate kinase-like domain"/>
    <property type="match status" value="1"/>
</dbReference>
<keyword evidence="4" id="KW-0479">Metal-binding</keyword>
<dbReference type="AlphaFoldDB" id="A0A8B8F853"/>
<evidence type="ECO:0000256" key="3">
    <source>
        <dbReference type="ARBA" id="ARBA00022679"/>
    </source>
</evidence>
<evidence type="ECO:0000256" key="13">
    <source>
        <dbReference type="SAM" id="MobiDB-lite"/>
    </source>
</evidence>
<dbReference type="Gene3D" id="1.20.890.10">
    <property type="entry name" value="cAMP-dependent protein kinase regulatory subunit, dimerization-anchoring domain"/>
    <property type="match status" value="1"/>
</dbReference>
<dbReference type="GO" id="GO:0006241">
    <property type="term" value="P:CTP biosynthetic process"/>
    <property type="evidence" value="ECO:0007669"/>
    <property type="project" value="InterPro"/>
</dbReference>
<proteinExistence type="inferred from homology"/>
<dbReference type="GO" id="GO:0006183">
    <property type="term" value="P:GTP biosynthetic process"/>
    <property type="evidence" value="ECO:0007669"/>
    <property type="project" value="InterPro"/>
</dbReference>
<feature type="compositionally biased region" description="Basic and acidic residues" evidence="13">
    <location>
        <begin position="15"/>
        <end position="25"/>
    </location>
</feature>
<dbReference type="CDD" id="cd22970">
    <property type="entry name" value="DD_NDKH5-like"/>
    <property type="match status" value="1"/>
</dbReference>
<dbReference type="GO" id="GO:0004550">
    <property type="term" value="F:nucleoside diphosphate kinase activity"/>
    <property type="evidence" value="ECO:0007669"/>
    <property type="project" value="UniProtKB-EC"/>
</dbReference>
<feature type="domain" description="Nucleoside diphosphate kinase-like" evidence="14">
    <location>
        <begin position="71"/>
        <end position="213"/>
    </location>
</feature>
<evidence type="ECO:0000256" key="6">
    <source>
        <dbReference type="ARBA" id="ARBA00022777"/>
    </source>
</evidence>
<keyword evidence="6 12" id="KW-0418">Kinase</keyword>
<dbReference type="RefSeq" id="XP_025406811.1">
    <property type="nucleotide sequence ID" value="XM_025551026.1"/>
</dbReference>
<comment type="catalytic activity">
    <reaction evidence="12">
        <text>a 2'-deoxyribonucleoside 5'-diphosphate + ATP = a 2'-deoxyribonucleoside 5'-triphosphate + ADP</text>
        <dbReference type="Rhea" id="RHEA:44640"/>
        <dbReference type="ChEBI" id="CHEBI:30616"/>
        <dbReference type="ChEBI" id="CHEBI:61560"/>
        <dbReference type="ChEBI" id="CHEBI:73316"/>
        <dbReference type="ChEBI" id="CHEBI:456216"/>
        <dbReference type="EC" id="2.7.4.6"/>
    </reaction>
</comment>
<dbReference type="SUPFAM" id="SSF54919">
    <property type="entry name" value="Nucleoside diphosphate kinase, NDK"/>
    <property type="match status" value="1"/>
</dbReference>
<comment type="similarity">
    <text evidence="1 10 11">Belongs to the NDK family.</text>
</comment>
<evidence type="ECO:0000313" key="16">
    <source>
        <dbReference type="RefSeq" id="XP_025406811.1"/>
    </source>
</evidence>
<dbReference type="SMART" id="SM00562">
    <property type="entry name" value="NDK"/>
    <property type="match status" value="1"/>
</dbReference>
<keyword evidence="15" id="KW-1185">Reference proteome</keyword>
<dbReference type="GO" id="GO:0006228">
    <property type="term" value="P:UTP biosynthetic process"/>
    <property type="evidence" value="ECO:0007669"/>
    <property type="project" value="InterPro"/>
</dbReference>
<dbReference type="OrthoDB" id="1729737at2759"/>
<evidence type="ECO:0000256" key="5">
    <source>
        <dbReference type="ARBA" id="ARBA00022741"/>
    </source>
</evidence>
<keyword evidence="8" id="KW-0460">Magnesium</keyword>
<reference evidence="16" key="1">
    <citation type="submission" date="2025-08" db="UniProtKB">
        <authorList>
            <consortium name="RefSeq"/>
        </authorList>
    </citation>
    <scope>IDENTIFICATION</scope>
    <source>
        <tissue evidence="16">Whole body</tissue>
    </source>
</reference>
<keyword evidence="7 12" id="KW-0067">ATP-binding</keyword>
<organism evidence="15 16">
    <name type="scientific">Sipha flava</name>
    <name type="common">yellow sugarcane aphid</name>
    <dbReference type="NCBI Taxonomy" id="143950"/>
    <lineage>
        <taxon>Eukaryota</taxon>
        <taxon>Metazoa</taxon>
        <taxon>Ecdysozoa</taxon>
        <taxon>Arthropoda</taxon>
        <taxon>Hexapoda</taxon>
        <taxon>Insecta</taxon>
        <taxon>Pterygota</taxon>
        <taxon>Neoptera</taxon>
        <taxon>Paraneoptera</taxon>
        <taxon>Hemiptera</taxon>
        <taxon>Sternorrhyncha</taxon>
        <taxon>Aphidomorpha</taxon>
        <taxon>Aphidoidea</taxon>
        <taxon>Aphididae</taxon>
        <taxon>Sipha</taxon>
    </lineage>
</organism>
<dbReference type="InterPro" id="IPR036850">
    <property type="entry name" value="NDK-like_dom_sf"/>
</dbReference>
<evidence type="ECO:0000256" key="10">
    <source>
        <dbReference type="PROSITE-ProRule" id="PRU00706"/>
    </source>
</evidence>
<dbReference type="PROSITE" id="PS51374">
    <property type="entry name" value="NDPK_LIKE"/>
    <property type="match status" value="1"/>
</dbReference>
<evidence type="ECO:0000256" key="9">
    <source>
        <dbReference type="ARBA" id="ARBA00023080"/>
    </source>
</evidence>
<evidence type="ECO:0000256" key="4">
    <source>
        <dbReference type="ARBA" id="ARBA00022723"/>
    </source>
</evidence>
<dbReference type="Proteomes" id="UP000694846">
    <property type="component" value="Unplaced"/>
</dbReference>
<keyword evidence="9" id="KW-0546">Nucleotide metabolism</keyword>
<dbReference type="PANTHER" id="PTHR46161:SF3">
    <property type="entry name" value="NUCLEOSIDE DIPHOSPHATE KINASE DDB_G0292928-RELATED"/>
    <property type="match status" value="1"/>
</dbReference>
<comment type="caution">
    <text evidence="10">Lacks conserved residue(s) required for the propagation of feature annotation.</text>
</comment>
<evidence type="ECO:0000256" key="7">
    <source>
        <dbReference type="ARBA" id="ARBA00022840"/>
    </source>
</evidence>
<dbReference type="InterPro" id="IPR034907">
    <property type="entry name" value="NDK-like_dom"/>
</dbReference>
<keyword evidence="3 12" id="KW-0808">Transferase</keyword>
<dbReference type="GO" id="GO:0046872">
    <property type="term" value="F:metal ion binding"/>
    <property type="evidence" value="ECO:0007669"/>
    <property type="project" value="UniProtKB-KW"/>
</dbReference>
<dbReference type="GO" id="GO:0005524">
    <property type="term" value="F:ATP binding"/>
    <property type="evidence" value="ECO:0007669"/>
    <property type="project" value="UniProtKB-KW"/>
</dbReference>
<dbReference type="InterPro" id="IPR001564">
    <property type="entry name" value="Nucleoside_diP_kinase"/>
</dbReference>
<dbReference type="PANTHER" id="PTHR46161">
    <property type="entry name" value="NUCLEOSIDE DIPHOSPHATE KINASE"/>
    <property type="match status" value="1"/>
</dbReference>